<dbReference type="RefSeq" id="WP_209642273.1">
    <property type="nucleotide sequence ID" value="NZ_JAGINW010000001.1"/>
</dbReference>
<dbReference type="SUPFAM" id="SSF53474">
    <property type="entry name" value="alpha/beta-Hydrolases"/>
    <property type="match status" value="1"/>
</dbReference>
<dbReference type="GO" id="GO:0016787">
    <property type="term" value="F:hydrolase activity"/>
    <property type="evidence" value="ECO:0007669"/>
    <property type="project" value="UniProtKB-KW"/>
</dbReference>
<feature type="signal peptide" evidence="1">
    <location>
        <begin position="1"/>
        <end position="20"/>
    </location>
</feature>
<gene>
    <name evidence="3" type="ORF">JOF56_005405</name>
</gene>
<comment type="caution">
    <text evidence="3">The sequence shown here is derived from an EMBL/GenBank/DDBJ whole genome shotgun (WGS) entry which is preliminary data.</text>
</comment>
<dbReference type="Pfam" id="PF12740">
    <property type="entry name" value="PETase"/>
    <property type="match status" value="1"/>
</dbReference>
<reference evidence="3 4" key="1">
    <citation type="submission" date="2021-03" db="EMBL/GenBank/DDBJ databases">
        <title>Sequencing the genomes of 1000 actinobacteria strains.</title>
        <authorList>
            <person name="Klenk H.-P."/>
        </authorList>
    </citation>
    <scope>NUCLEOTIDE SEQUENCE [LARGE SCALE GENOMIC DNA]</scope>
    <source>
        <strain evidence="3 4">DSM 46670</strain>
    </source>
</reference>
<name>A0ABS4TKU6_9PSEU</name>
<dbReference type="InterPro" id="IPR041127">
    <property type="entry name" value="PET_hydrolase/cutinase-like"/>
</dbReference>
<keyword evidence="3" id="KW-0378">Hydrolase</keyword>
<dbReference type="Proteomes" id="UP001519332">
    <property type="component" value="Unassembled WGS sequence"/>
</dbReference>
<evidence type="ECO:0000313" key="3">
    <source>
        <dbReference type="EMBL" id="MBP2325020.1"/>
    </source>
</evidence>
<dbReference type="EMBL" id="JAGINW010000001">
    <property type="protein sequence ID" value="MBP2325020.1"/>
    <property type="molecule type" value="Genomic_DNA"/>
</dbReference>
<feature type="chain" id="PRO_5046307330" evidence="1">
    <location>
        <begin position="21"/>
        <end position="270"/>
    </location>
</feature>
<keyword evidence="4" id="KW-1185">Reference proteome</keyword>
<keyword evidence="1" id="KW-0732">Signal</keyword>
<evidence type="ECO:0000313" key="4">
    <source>
        <dbReference type="Proteomes" id="UP001519332"/>
    </source>
</evidence>
<evidence type="ECO:0000256" key="1">
    <source>
        <dbReference type="SAM" id="SignalP"/>
    </source>
</evidence>
<accession>A0ABS4TKU6</accession>
<organism evidence="3 4">
    <name type="scientific">Kibdelosporangium banguiense</name>
    <dbReference type="NCBI Taxonomy" id="1365924"/>
    <lineage>
        <taxon>Bacteria</taxon>
        <taxon>Bacillati</taxon>
        <taxon>Actinomycetota</taxon>
        <taxon>Actinomycetes</taxon>
        <taxon>Pseudonocardiales</taxon>
        <taxon>Pseudonocardiaceae</taxon>
        <taxon>Kibdelosporangium</taxon>
    </lineage>
</organism>
<evidence type="ECO:0000259" key="2">
    <source>
        <dbReference type="Pfam" id="PF12740"/>
    </source>
</evidence>
<proteinExistence type="predicted"/>
<dbReference type="PANTHER" id="PTHR33428">
    <property type="entry name" value="CHLOROPHYLLASE-2, CHLOROPLASTIC"/>
    <property type="match status" value="1"/>
</dbReference>
<sequence length="270" mass="27951">MALVTALALVTGVGTAPAFADEIGQAPTAANITGDGSFSTSSSAIFGQSGFGGGTAYYPNTAGKYPVVAFAPGFLSDWNALNWLGPRVASWGFVVVGVNTNTPFDFPDARGDQLLAALNWAVNSAPAAVRDKADGSRRGVSGWSMGGGGTLEALAKDTTGTVKAGVPLAPWHTNKTWSKVTEPVFIIGGQNDSVAAPASHAIPFYNSLGGPKSYLERAGADHFFPTKSNGTVSRAVVSFFKRHVSADTRFTPFLCGFSGLDVSNFRSNSC</sequence>
<dbReference type="PANTHER" id="PTHR33428:SF14">
    <property type="entry name" value="CARBOXYLESTERASE TYPE B DOMAIN-CONTAINING PROTEIN"/>
    <property type="match status" value="1"/>
</dbReference>
<protein>
    <submittedName>
        <fullName evidence="3">Dienelactone hydrolase</fullName>
    </submittedName>
</protein>
<feature type="domain" description="PET hydrolase/cutinase-like" evidence="2">
    <location>
        <begin position="20"/>
        <end position="259"/>
    </location>
</feature>
<dbReference type="InterPro" id="IPR029058">
    <property type="entry name" value="AB_hydrolase_fold"/>
</dbReference>
<dbReference type="Gene3D" id="3.40.50.1820">
    <property type="entry name" value="alpha/beta hydrolase"/>
    <property type="match status" value="1"/>
</dbReference>